<dbReference type="OrthoDB" id="5853561at2"/>
<feature type="domain" description="AB hydrolase-1" evidence="1">
    <location>
        <begin position="20"/>
        <end position="239"/>
    </location>
</feature>
<dbReference type="PANTHER" id="PTHR43433">
    <property type="entry name" value="HYDROLASE, ALPHA/BETA FOLD FAMILY PROTEIN"/>
    <property type="match status" value="1"/>
</dbReference>
<accession>A0A158FDJ8</accession>
<dbReference type="SUPFAM" id="SSF53474">
    <property type="entry name" value="alpha/beta-Hydrolases"/>
    <property type="match status" value="1"/>
</dbReference>
<dbReference type="Pfam" id="PF00561">
    <property type="entry name" value="Abhydrolase_1"/>
    <property type="match status" value="1"/>
</dbReference>
<evidence type="ECO:0000313" key="2">
    <source>
        <dbReference type="EMBL" id="SAL17771.1"/>
    </source>
</evidence>
<dbReference type="InterPro" id="IPR050471">
    <property type="entry name" value="AB_hydrolase"/>
</dbReference>
<dbReference type="AlphaFoldDB" id="A0A158FDJ8"/>
<proteinExistence type="predicted"/>
<dbReference type="RefSeq" id="WP_062082741.1">
    <property type="nucleotide sequence ID" value="NZ_FCOK02000004.1"/>
</dbReference>
<organism evidence="2 3">
    <name type="scientific">Caballeronia udeis</name>
    <dbReference type="NCBI Taxonomy" id="1232866"/>
    <lineage>
        <taxon>Bacteria</taxon>
        <taxon>Pseudomonadati</taxon>
        <taxon>Pseudomonadota</taxon>
        <taxon>Betaproteobacteria</taxon>
        <taxon>Burkholderiales</taxon>
        <taxon>Burkholderiaceae</taxon>
        <taxon>Caballeronia</taxon>
    </lineage>
</organism>
<dbReference type="PRINTS" id="PR00111">
    <property type="entry name" value="ABHYDROLASE"/>
</dbReference>
<dbReference type="Gene3D" id="3.40.50.1820">
    <property type="entry name" value="alpha/beta hydrolase"/>
    <property type="match status" value="1"/>
</dbReference>
<dbReference type="InterPro" id="IPR029058">
    <property type="entry name" value="AB_hydrolase_fold"/>
</dbReference>
<dbReference type="EMBL" id="FCOK02000004">
    <property type="protein sequence ID" value="SAL17771.1"/>
    <property type="molecule type" value="Genomic_DNA"/>
</dbReference>
<dbReference type="InterPro" id="IPR000073">
    <property type="entry name" value="AB_hydrolase_1"/>
</dbReference>
<reference evidence="2 3" key="1">
    <citation type="submission" date="2016-01" db="EMBL/GenBank/DDBJ databases">
        <authorList>
            <person name="Oliw E.H."/>
        </authorList>
    </citation>
    <scope>NUCLEOTIDE SEQUENCE [LARGE SCALE GENOMIC DNA]</scope>
    <source>
        <strain evidence="2">LMG 27134</strain>
    </source>
</reference>
<protein>
    <submittedName>
        <fullName evidence="2">Alpha/beta hydrolase</fullName>
    </submittedName>
</protein>
<sequence>MTEGRTNSGIHYEAAGSGEALVCISGLGGLASFWRPVAALLADRYQVICFDHPGVGRSVSDADQRIPAIAQAALDVLDAESVIHAHFIGHSTGSLVVQTLALDHPGRCGKLVLSGGWVKPDRRFRDLFDLRRRMLEKLGTRAYSAFSRLGGYDAQWYEKNVASSPLQFDGDDEFDKQTVINRIEMLLGYDRADELAVIDKETLVMGARDDFIVPFHHSEDLAQRIRNATLVEAQGGHFFPQVDPQAFALRIGTFLDR</sequence>
<dbReference type="Proteomes" id="UP000054683">
    <property type="component" value="Unassembled WGS sequence"/>
</dbReference>
<evidence type="ECO:0000313" key="3">
    <source>
        <dbReference type="Proteomes" id="UP000054683"/>
    </source>
</evidence>
<evidence type="ECO:0000259" key="1">
    <source>
        <dbReference type="Pfam" id="PF00561"/>
    </source>
</evidence>
<gene>
    <name evidence="2" type="ORF">AWB69_00992</name>
</gene>
<dbReference type="GO" id="GO:0016787">
    <property type="term" value="F:hydrolase activity"/>
    <property type="evidence" value="ECO:0007669"/>
    <property type="project" value="UniProtKB-KW"/>
</dbReference>
<name>A0A158FDJ8_9BURK</name>
<keyword evidence="2" id="KW-0378">Hydrolase</keyword>
<dbReference type="PANTHER" id="PTHR43433:SF5">
    <property type="entry name" value="AB HYDROLASE-1 DOMAIN-CONTAINING PROTEIN"/>
    <property type="match status" value="1"/>
</dbReference>